<dbReference type="OrthoDB" id="5189326at2"/>
<proteinExistence type="predicted"/>
<keyword evidence="2" id="KW-1185">Reference proteome</keyword>
<name>A0A4U3MG22_9ACTN</name>
<sequence length="332" mass="34695">MRVLLAALALTGTLNGTLNGTVLVERPPPVQNLWPQAVHVIPAVLADGRTLTPRLFLDDDTLLATAAKGFERSEALVSYKLTNGQTTDLAELPLPPRTVVHPSGVAAGSGHIAWWTARRDGAGRVGEIWAVPLEGGDPVAIAAFALTGTVTGLELTPQGVVWSTDAGGVWRVPYAGGRPAEVPGTQGQHVLKWPWVGSPARAFTTAVNVETGERRETRPGSLCGVNLCVSADRLASARSGAGMRATKLTDPPVSRPARDRFVTSSTMAGPGEIWAGLYDLVSGQVADLGVKPLAARGVQAGGIAIPVPAGDDRLLSYQQDGRHVIVDLSKIT</sequence>
<dbReference type="AlphaFoldDB" id="A0A4U3MG22"/>
<dbReference type="SUPFAM" id="SSF82171">
    <property type="entry name" value="DPP6 N-terminal domain-like"/>
    <property type="match status" value="1"/>
</dbReference>
<evidence type="ECO:0000313" key="2">
    <source>
        <dbReference type="Proteomes" id="UP000308705"/>
    </source>
</evidence>
<organism evidence="1 2">
    <name type="scientific">Herbidospora galbida</name>
    <dbReference type="NCBI Taxonomy" id="2575442"/>
    <lineage>
        <taxon>Bacteria</taxon>
        <taxon>Bacillati</taxon>
        <taxon>Actinomycetota</taxon>
        <taxon>Actinomycetes</taxon>
        <taxon>Streptosporangiales</taxon>
        <taxon>Streptosporangiaceae</taxon>
        <taxon>Herbidospora</taxon>
    </lineage>
</organism>
<dbReference type="Proteomes" id="UP000308705">
    <property type="component" value="Unassembled WGS sequence"/>
</dbReference>
<dbReference type="EMBL" id="SZQA01000015">
    <property type="protein sequence ID" value="TKK87519.1"/>
    <property type="molecule type" value="Genomic_DNA"/>
</dbReference>
<comment type="caution">
    <text evidence="1">The sequence shown here is derived from an EMBL/GenBank/DDBJ whole genome shotgun (WGS) entry which is preliminary data.</text>
</comment>
<dbReference type="RefSeq" id="WP_137248036.1">
    <property type="nucleotide sequence ID" value="NZ_SZQA01000015.1"/>
</dbReference>
<reference evidence="1 2" key="1">
    <citation type="submission" date="2019-04" db="EMBL/GenBank/DDBJ databases">
        <title>Herbidospora sp. NEAU-GS14.nov., a novel actinomycete isolated from soil.</title>
        <authorList>
            <person name="Han L."/>
        </authorList>
    </citation>
    <scope>NUCLEOTIDE SEQUENCE [LARGE SCALE GENOMIC DNA]</scope>
    <source>
        <strain evidence="1 2">NEAU-GS14</strain>
    </source>
</reference>
<protein>
    <recommendedName>
        <fullName evidence="3">WD40 repeat domain-containing protein</fullName>
    </recommendedName>
</protein>
<evidence type="ECO:0008006" key="3">
    <source>
        <dbReference type="Google" id="ProtNLM"/>
    </source>
</evidence>
<evidence type="ECO:0000313" key="1">
    <source>
        <dbReference type="EMBL" id="TKK87519.1"/>
    </source>
</evidence>
<accession>A0A4U3MG22</accession>
<gene>
    <name evidence="1" type="ORF">FDA94_16970</name>
</gene>